<feature type="transmembrane region" description="Helical" evidence="8">
    <location>
        <begin position="338"/>
        <end position="357"/>
    </location>
</feature>
<feature type="non-terminal residue" evidence="9">
    <location>
        <position position="1"/>
    </location>
</feature>
<feature type="transmembrane region" description="Helical" evidence="8">
    <location>
        <begin position="445"/>
        <end position="467"/>
    </location>
</feature>
<reference evidence="9 10" key="1">
    <citation type="submission" date="2023-11" db="EMBL/GenBank/DDBJ databases">
        <title>Halocaridina rubra genome assembly.</title>
        <authorList>
            <person name="Smith C."/>
        </authorList>
    </citation>
    <scope>NUCLEOTIDE SEQUENCE [LARGE SCALE GENOMIC DNA]</scope>
    <source>
        <strain evidence="9">EP-1</strain>
        <tissue evidence="9">Whole</tissue>
    </source>
</reference>
<dbReference type="GO" id="GO:0005886">
    <property type="term" value="C:plasma membrane"/>
    <property type="evidence" value="ECO:0007669"/>
    <property type="project" value="TreeGrafter"/>
</dbReference>
<feature type="transmembrane region" description="Helical" evidence="8">
    <location>
        <begin position="421"/>
        <end position="439"/>
    </location>
</feature>
<evidence type="ECO:0000256" key="7">
    <source>
        <dbReference type="ARBA" id="ARBA00023180"/>
    </source>
</evidence>
<dbReference type="EMBL" id="JAXCGZ010000199">
    <property type="protein sequence ID" value="KAK7086421.1"/>
    <property type="molecule type" value="Genomic_DNA"/>
</dbReference>
<evidence type="ECO:0000256" key="4">
    <source>
        <dbReference type="ARBA" id="ARBA00022729"/>
    </source>
</evidence>
<dbReference type="InterPro" id="IPR025958">
    <property type="entry name" value="SID1_TM_fam"/>
</dbReference>
<evidence type="ECO:0000313" key="10">
    <source>
        <dbReference type="Proteomes" id="UP001381693"/>
    </source>
</evidence>
<proteinExistence type="inferred from homology"/>
<dbReference type="PANTHER" id="PTHR12185:SF14">
    <property type="entry name" value="CHOLESTEROL UPTAKE PROTEIN 1"/>
    <property type="match status" value="1"/>
</dbReference>
<feature type="transmembrane region" description="Helical" evidence="8">
    <location>
        <begin position="307"/>
        <end position="326"/>
    </location>
</feature>
<evidence type="ECO:0000256" key="1">
    <source>
        <dbReference type="ARBA" id="ARBA00004141"/>
    </source>
</evidence>
<feature type="transmembrane region" description="Helical" evidence="8">
    <location>
        <begin position="280"/>
        <end position="301"/>
    </location>
</feature>
<dbReference type="Proteomes" id="UP001381693">
    <property type="component" value="Unassembled WGS sequence"/>
</dbReference>
<evidence type="ECO:0000256" key="3">
    <source>
        <dbReference type="ARBA" id="ARBA00022692"/>
    </source>
</evidence>
<evidence type="ECO:0000256" key="6">
    <source>
        <dbReference type="ARBA" id="ARBA00023136"/>
    </source>
</evidence>
<evidence type="ECO:0000256" key="2">
    <source>
        <dbReference type="ARBA" id="ARBA00006618"/>
    </source>
</evidence>
<evidence type="ECO:0000313" key="9">
    <source>
        <dbReference type="EMBL" id="KAK7086421.1"/>
    </source>
</evidence>
<keyword evidence="6 8" id="KW-0472">Membrane</keyword>
<evidence type="ECO:0000256" key="5">
    <source>
        <dbReference type="ARBA" id="ARBA00022989"/>
    </source>
</evidence>
<dbReference type="GO" id="GO:0051033">
    <property type="term" value="F:RNA transmembrane transporter activity"/>
    <property type="evidence" value="ECO:0007669"/>
    <property type="project" value="TreeGrafter"/>
</dbReference>
<feature type="transmembrane region" description="Helical" evidence="8">
    <location>
        <begin position="363"/>
        <end position="385"/>
    </location>
</feature>
<dbReference type="AlphaFoldDB" id="A0AAN9AGG4"/>
<gene>
    <name evidence="9" type="primary">SIDT1_1</name>
    <name evidence="9" type="ORF">SK128_005803</name>
</gene>
<feature type="transmembrane region" description="Helical" evidence="8">
    <location>
        <begin position="49"/>
        <end position="76"/>
    </location>
</feature>
<dbReference type="GO" id="GO:0003725">
    <property type="term" value="F:double-stranded RNA binding"/>
    <property type="evidence" value="ECO:0007669"/>
    <property type="project" value="TreeGrafter"/>
</dbReference>
<dbReference type="Pfam" id="PF13965">
    <property type="entry name" value="SID-1_RNA_chan"/>
    <property type="match status" value="1"/>
</dbReference>
<feature type="transmembrane region" description="Helical" evidence="8">
    <location>
        <begin position="479"/>
        <end position="498"/>
    </location>
</feature>
<comment type="similarity">
    <text evidence="2">Belongs to the SID1 family.</text>
</comment>
<feature type="transmembrane region" description="Helical" evidence="8">
    <location>
        <begin position="234"/>
        <end position="252"/>
    </location>
</feature>
<accession>A0AAN9AGG4</accession>
<keyword evidence="3 8" id="KW-0812">Transmembrane</keyword>
<dbReference type="PANTHER" id="PTHR12185">
    <property type="entry name" value="SID1 TRANSMEMBRANE FAMILY MEMEBER"/>
    <property type="match status" value="1"/>
</dbReference>
<sequence>KQDYPNGLYIVIVMLSNDEPCSSYYQHVYRTRKKNVTLLIEEKITKSEYLAAIFAGLGFCAFFYVVTILLACISYIRAKHKQPRERSMLDDSIIGSPDDISSPVASPSYGIIREQNVIETKDHPSPLPRTVSDSSLDEDDIDMLTDAESEKEIYRTKAFLYVSDLARKDMRVLKKKSQLYIWGLLTVGVFYAVPVMQLVITYQNVLDVTGNQDLCYYNFWCAHPLGPLSDFNHVFSNISYILFGILFIGVCARRNHHHQLAVQADYKIDKYYGIPQHFGIFYAMGGSLIMEGLLSACYHICPNNSNYQFDTSFMYVISVLSMLKIYQTRHPDINASACAAYAALAFAVLLGVIGVLAGTLLFWIIFGFIHVISCLLLSGHIYYMGRWKCDLGLFKRFKAWCLSELGDPWGIFRPMYVDRMVLLLLGNAANWGLAIYGMIWTPRDFASYLLIIFLTNLLLYMAFYIIMKLRHGERLQLQSVVYLVLCLLGWSAAIVFYTKHTTTWELTPAHSRQFNQECILLHFYDTHDVWHFLSAGGMFFGFMVLLTLDDDRAQIPRERIPVF</sequence>
<keyword evidence="4" id="KW-0732">Signal</keyword>
<keyword evidence="5 8" id="KW-1133">Transmembrane helix</keyword>
<dbReference type="GO" id="GO:0005764">
    <property type="term" value="C:lysosome"/>
    <property type="evidence" value="ECO:0007669"/>
    <property type="project" value="TreeGrafter"/>
</dbReference>
<feature type="transmembrane region" description="Helical" evidence="8">
    <location>
        <begin position="179"/>
        <end position="200"/>
    </location>
</feature>
<keyword evidence="10" id="KW-1185">Reference proteome</keyword>
<evidence type="ECO:0000256" key="8">
    <source>
        <dbReference type="SAM" id="Phobius"/>
    </source>
</evidence>
<comment type="caution">
    <text evidence="9">The sequence shown here is derived from an EMBL/GenBank/DDBJ whole genome shotgun (WGS) entry which is preliminary data.</text>
</comment>
<protein>
    <submittedName>
        <fullName evidence="9">SID1 transmembrane member 1-like</fullName>
    </submittedName>
</protein>
<keyword evidence="7" id="KW-0325">Glycoprotein</keyword>
<organism evidence="9 10">
    <name type="scientific">Halocaridina rubra</name>
    <name type="common">Hawaiian red shrimp</name>
    <dbReference type="NCBI Taxonomy" id="373956"/>
    <lineage>
        <taxon>Eukaryota</taxon>
        <taxon>Metazoa</taxon>
        <taxon>Ecdysozoa</taxon>
        <taxon>Arthropoda</taxon>
        <taxon>Crustacea</taxon>
        <taxon>Multicrustacea</taxon>
        <taxon>Malacostraca</taxon>
        <taxon>Eumalacostraca</taxon>
        <taxon>Eucarida</taxon>
        <taxon>Decapoda</taxon>
        <taxon>Pleocyemata</taxon>
        <taxon>Caridea</taxon>
        <taxon>Atyoidea</taxon>
        <taxon>Atyidae</taxon>
        <taxon>Halocaridina</taxon>
    </lineage>
</organism>
<comment type="subcellular location">
    <subcellularLocation>
        <location evidence="1">Membrane</location>
        <topology evidence="1">Multi-pass membrane protein</topology>
    </subcellularLocation>
</comment>
<feature type="transmembrane region" description="Helical" evidence="8">
    <location>
        <begin position="529"/>
        <end position="548"/>
    </location>
</feature>
<name>A0AAN9AGG4_HALRR</name>